<name>A0A1A7PSX2_9PAST</name>
<evidence type="ECO:0000313" key="2">
    <source>
        <dbReference type="Proteomes" id="UP000092626"/>
    </source>
</evidence>
<dbReference type="NCBIfam" id="TIGR04108">
    <property type="entry name" value="HutX"/>
    <property type="match status" value="1"/>
</dbReference>
<sequence length="170" mass="19504">MTQLKQQIKSLLSDNPSLGTHELATQLNKPEGEIIRFLPEHIVSIIEGQYSETILTELPQWGEVTIIIEKAGSFFEIKETFPIGKSAYGYYNLNLGEETVKTFHGHLKLDHIKYIALVSKPLKGKETHAIVFISDKNQVVFKVYLGRNKQGEIYPDQIERFQQLTQYILQ</sequence>
<reference evidence="1 2" key="1">
    <citation type="submission" date="2014-11" db="EMBL/GenBank/DDBJ databases">
        <title>Pan-genome of Gallibacterium spp.</title>
        <authorList>
            <person name="Kudirkiene E."/>
            <person name="Bojesen A.M."/>
        </authorList>
    </citation>
    <scope>NUCLEOTIDE SEQUENCE [LARGE SCALE GENOMIC DNA]</scope>
    <source>
        <strain evidence="1 2">59/S3/89</strain>
    </source>
</reference>
<dbReference type="RefSeq" id="WP_065237606.1">
    <property type="nucleotide sequence ID" value="NZ_JTJR01000028.1"/>
</dbReference>
<dbReference type="EMBL" id="JTJR01000028">
    <property type="protein sequence ID" value="OBX04255.1"/>
    <property type="molecule type" value="Genomic_DNA"/>
</dbReference>
<accession>A0A1A7PSX2</accession>
<evidence type="ECO:0000313" key="1">
    <source>
        <dbReference type="EMBL" id="OBX04255.1"/>
    </source>
</evidence>
<gene>
    <name evidence="1" type="ORF">QV06_07520</name>
</gene>
<dbReference type="AlphaFoldDB" id="A0A1A7PSX2"/>
<protein>
    <recommendedName>
        <fullName evidence="3">Heme iron utilization protein</fullName>
    </recommendedName>
</protein>
<evidence type="ECO:0008006" key="3">
    <source>
        <dbReference type="Google" id="ProtNLM"/>
    </source>
</evidence>
<dbReference type="InterPro" id="IPR053733">
    <property type="entry name" value="Heme_Transport_Util_sf"/>
</dbReference>
<dbReference type="Pfam" id="PF06228">
    <property type="entry name" value="ChuX_HutX"/>
    <property type="match status" value="1"/>
</dbReference>
<dbReference type="STRING" id="505345.QV06_07520"/>
<dbReference type="SUPFAM" id="SSF144064">
    <property type="entry name" value="Heme iron utilization protein-like"/>
    <property type="match status" value="1"/>
</dbReference>
<proteinExistence type="predicted"/>
<dbReference type="CDD" id="cd16829">
    <property type="entry name" value="ChuX_HutX-like"/>
    <property type="match status" value="1"/>
</dbReference>
<dbReference type="Proteomes" id="UP000092626">
    <property type="component" value="Unassembled WGS sequence"/>
</dbReference>
<comment type="caution">
    <text evidence="1">The sequence shown here is derived from an EMBL/GenBank/DDBJ whole genome shotgun (WGS) entry which is preliminary data.</text>
</comment>
<dbReference type="PIRSF" id="PIRSF030840">
    <property type="entry name" value="DUF1008"/>
    <property type="match status" value="1"/>
</dbReference>
<dbReference type="InterPro" id="IPR010413">
    <property type="entry name" value="HutX-like"/>
</dbReference>
<organism evidence="1 2">
    <name type="scientific">Gallibacterium genomosp. 3</name>
    <dbReference type="NCBI Taxonomy" id="505345"/>
    <lineage>
        <taxon>Bacteria</taxon>
        <taxon>Pseudomonadati</taxon>
        <taxon>Pseudomonadota</taxon>
        <taxon>Gammaproteobacteria</taxon>
        <taxon>Pasteurellales</taxon>
        <taxon>Pasteurellaceae</taxon>
        <taxon>Gallibacterium</taxon>
    </lineage>
</organism>
<dbReference type="Gene3D" id="3.40.1570.10">
    <property type="entry name" value="HemS/ChuS/ChuX like domains"/>
    <property type="match status" value="1"/>
</dbReference>